<feature type="non-terminal residue" evidence="2">
    <location>
        <position position="1"/>
    </location>
</feature>
<name>A0A6J4HMX8_9PSEU</name>
<accession>A0A6J4HMX8</accession>
<feature type="region of interest" description="Disordered" evidence="1">
    <location>
        <begin position="1"/>
        <end position="48"/>
    </location>
</feature>
<evidence type="ECO:0000256" key="1">
    <source>
        <dbReference type="SAM" id="MobiDB-lite"/>
    </source>
</evidence>
<evidence type="ECO:0000313" key="2">
    <source>
        <dbReference type="EMBL" id="CAA9228739.1"/>
    </source>
</evidence>
<organism evidence="2">
    <name type="scientific">uncultured Actinomycetospora sp</name>
    <dbReference type="NCBI Taxonomy" id="1135996"/>
    <lineage>
        <taxon>Bacteria</taxon>
        <taxon>Bacillati</taxon>
        <taxon>Actinomycetota</taxon>
        <taxon>Actinomycetes</taxon>
        <taxon>Pseudonocardiales</taxon>
        <taxon>Pseudonocardiaceae</taxon>
        <taxon>Actinomycetospora</taxon>
        <taxon>environmental samples</taxon>
    </lineage>
</organism>
<protein>
    <submittedName>
        <fullName evidence="2">Uncharacterized protein</fullName>
    </submittedName>
</protein>
<dbReference type="EMBL" id="CADCTH010000127">
    <property type="protein sequence ID" value="CAA9228739.1"/>
    <property type="molecule type" value="Genomic_DNA"/>
</dbReference>
<sequence>CRRGTRPAPRAVPPQVTRPFDRRCRPLGGRTHGSRRPPVIVGGRTVCA</sequence>
<dbReference type="AlphaFoldDB" id="A0A6J4HMX8"/>
<proteinExistence type="predicted"/>
<gene>
    <name evidence="2" type="ORF">AVDCRST_MAG54-916</name>
</gene>
<feature type="non-terminal residue" evidence="2">
    <location>
        <position position="48"/>
    </location>
</feature>
<reference evidence="2" key="1">
    <citation type="submission" date="2020-02" db="EMBL/GenBank/DDBJ databases">
        <authorList>
            <person name="Meier V. D."/>
        </authorList>
    </citation>
    <scope>NUCLEOTIDE SEQUENCE</scope>
    <source>
        <strain evidence="2">AVDCRST_MAG54</strain>
    </source>
</reference>